<evidence type="ECO:0000313" key="2">
    <source>
        <dbReference type="Proteomes" id="UP000886740"/>
    </source>
</evidence>
<reference evidence="1" key="2">
    <citation type="submission" date="2021-04" db="EMBL/GenBank/DDBJ databases">
        <authorList>
            <person name="Gilroy R."/>
        </authorList>
    </citation>
    <scope>NUCLEOTIDE SEQUENCE</scope>
    <source>
        <strain evidence="1">ChiGjej6B6-14162</strain>
    </source>
</reference>
<accession>A0A9D1X8T4</accession>
<reference evidence="1" key="1">
    <citation type="journal article" date="2021" name="PeerJ">
        <title>Extensive microbial diversity within the chicken gut microbiome revealed by metagenomics and culture.</title>
        <authorList>
            <person name="Gilroy R."/>
            <person name="Ravi A."/>
            <person name="Getino M."/>
            <person name="Pursley I."/>
            <person name="Horton D.L."/>
            <person name="Alikhan N.F."/>
            <person name="Baker D."/>
            <person name="Gharbi K."/>
            <person name="Hall N."/>
            <person name="Watson M."/>
            <person name="Adriaenssens E.M."/>
            <person name="Foster-Nyarko E."/>
            <person name="Jarju S."/>
            <person name="Secka A."/>
            <person name="Antonio M."/>
            <person name="Oren A."/>
            <person name="Chaudhuri R.R."/>
            <person name="La Ragione R."/>
            <person name="Hildebrand F."/>
            <person name="Pallen M.J."/>
        </authorList>
    </citation>
    <scope>NUCLEOTIDE SEQUENCE</scope>
    <source>
        <strain evidence="1">ChiGjej6B6-14162</strain>
    </source>
</reference>
<protein>
    <submittedName>
        <fullName evidence="1">Uncharacterized protein</fullName>
    </submittedName>
</protein>
<dbReference type="SUPFAM" id="SSF89550">
    <property type="entry name" value="PHP domain-like"/>
    <property type="match status" value="1"/>
</dbReference>
<comment type="caution">
    <text evidence="1">The sequence shown here is derived from an EMBL/GenBank/DDBJ whole genome shotgun (WGS) entry which is preliminary data.</text>
</comment>
<sequence>MSEQAFFLYDLHLRTSPRQGMDDLVRKAADAGFRSFGVVGDVAPWGIKNDEDLRRFIDEVKDYPCLMGLRPAEPGWSANLSAELVGQVDYVLMAPQYMPDGNRYGDRMEVWDHNCYVDDPEDFMRRHMAWYRRILENDEPLDILSWPLFLPLSLQREYDALWTRERQETLIEAARRRGVAIEINDLAHTPHAEFILMARQAGLKFTFGSDTRDHCSFRLDYCKRVASLCGLTEADLFLPERKPRG</sequence>
<dbReference type="Proteomes" id="UP000886740">
    <property type="component" value="Unassembled WGS sequence"/>
</dbReference>
<dbReference type="Gene3D" id="3.20.20.140">
    <property type="entry name" value="Metal-dependent hydrolases"/>
    <property type="match status" value="1"/>
</dbReference>
<gene>
    <name evidence="1" type="ORF">H9977_08545</name>
</gene>
<organism evidence="1 2">
    <name type="scientific">Candidatus Parabacteroides intestinipullorum</name>
    <dbReference type="NCBI Taxonomy" id="2838723"/>
    <lineage>
        <taxon>Bacteria</taxon>
        <taxon>Pseudomonadati</taxon>
        <taxon>Bacteroidota</taxon>
        <taxon>Bacteroidia</taxon>
        <taxon>Bacteroidales</taxon>
        <taxon>Tannerellaceae</taxon>
        <taxon>Parabacteroides</taxon>
    </lineage>
</organism>
<dbReference type="InterPro" id="IPR016195">
    <property type="entry name" value="Pol/histidinol_Pase-like"/>
</dbReference>
<dbReference type="AlphaFoldDB" id="A0A9D1X8T4"/>
<proteinExistence type="predicted"/>
<name>A0A9D1X8T4_9BACT</name>
<dbReference type="EMBL" id="DXEL01000058">
    <property type="protein sequence ID" value="HIX75062.1"/>
    <property type="molecule type" value="Genomic_DNA"/>
</dbReference>
<evidence type="ECO:0000313" key="1">
    <source>
        <dbReference type="EMBL" id="HIX75062.1"/>
    </source>
</evidence>